<name>A0A7W5VE22_9ACTN</name>
<feature type="compositionally biased region" description="Polar residues" evidence="1">
    <location>
        <begin position="1"/>
        <end position="17"/>
    </location>
</feature>
<dbReference type="GeneID" id="95392372"/>
<dbReference type="RefSeq" id="WP_183654594.1">
    <property type="nucleotide sequence ID" value="NZ_JACIBV010000001.1"/>
</dbReference>
<dbReference type="AlphaFoldDB" id="A0A7W5VE22"/>
<gene>
    <name evidence="3" type="ORF">FHR33_006075</name>
</gene>
<feature type="transmembrane region" description="Helical" evidence="2">
    <location>
        <begin position="66"/>
        <end position="92"/>
    </location>
</feature>
<organism evidence="3 4">
    <name type="scientific">Nonomuraea dietziae</name>
    <dbReference type="NCBI Taxonomy" id="65515"/>
    <lineage>
        <taxon>Bacteria</taxon>
        <taxon>Bacillati</taxon>
        <taxon>Actinomycetota</taxon>
        <taxon>Actinomycetes</taxon>
        <taxon>Streptosporangiales</taxon>
        <taxon>Streptosporangiaceae</taxon>
        <taxon>Nonomuraea</taxon>
    </lineage>
</organism>
<evidence type="ECO:0000313" key="3">
    <source>
        <dbReference type="EMBL" id="MBB3730215.1"/>
    </source>
</evidence>
<evidence type="ECO:0008006" key="5">
    <source>
        <dbReference type="Google" id="ProtNLM"/>
    </source>
</evidence>
<keyword evidence="2" id="KW-1133">Transmembrane helix</keyword>
<proteinExistence type="predicted"/>
<evidence type="ECO:0000313" key="4">
    <source>
        <dbReference type="Proteomes" id="UP000579945"/>
    </source>
</evidence>
<accession>A0A7W5VE22</accession>
<dbReference type="EMBL" id="JACIBV010000001">
    <property type="protein sequence ID" value="MBB3730215.1"/>
    <property type="molecule type" value="Genomic_DNA"/>
</dbReference>
<keyword evidence="2" id="KW-0472">Membrane</keyword>
<evidence type="ECO:0000256" key="1">
    <source>
        <dbReference type="SAM" id="MobiDB-lite"/>
    </source>
</evidence>
<protein>
    <recommendedName>
        <fullName evidence="5">DUF4190 domain-containing protein</fullName>
    </recommendedName>
</protein>
<keyword evidence="4" id="KW-1185">Reference proteome</keyword>
<sequence>MSSGYTPENSGDQSPYGQQMPYGSPYNQGPHGSGEQQPYGPPYGQQPPPGYGYGYPPPQQGPRTHAIVALVISIVLALSCYITPGGIAGAIMSGIALGQVDTHPDKARNLLKWTWISIGINVALVVLGFGVIIALGVSGNLD</sequence>
<comment type="caution">
    <text evidence="3">The sequence shown here is derived from an EMBL/GenBank/DDBJ whole genome shotgun (WGS) entry which is preliminary data.</text>
</comment>
<feature type="region of interest" description="Disordered" evidence="1">
    <location>
        <begin position="1"/>
        <end position="58"/>
    </location>
</feature>
<reference evidence="3 4" key="1">
    <citation type="submission" date="2020-08" db="EMBL/GenBank/DDBJ databases">
        <title>Sequencing the genomes of 1000 actinobacteria strains.</title>
        <authorList>
            <person name="Klenk H.-P."/>
        </authorList>
    </citation>
    <scope>NUCLEOTIDE SEQUENCE [LARGE SCALE GENOMIC DNA]</scope>
    <source>
        <strain evidence="3 4">DSM 44320</strain>
    </source>
</reference>
<feature type="compositionally biased region" description="Pro residues" evidence="1">
    <location>
        <begin position="39"/>
        <end position="58"/>
    </location>
</feature>
<evidence type="ECO:0000256" key="2">
    <source>
        <dbReference type="SAM" id="Phobius"/>
    </source>
</evidence>
<dbReference type="Proteomes" id="UP000579945">
    <property type="component" value="Unassembled WGS sequence"/>
</dbReference>
<feature type="transmembrane region" description="Helical" evidence="2">
    <location>
        <begin position="113"/>
        <end position="137"/>
    </location>
</feature>
<keyword evidence="2" id="KW-0812">Transmembrane</keyword>